<gene>
    <name evidence="2" type="ordered locus">AciX8_0953</name>
</gene>
<accession>G8NUE5</accession>
<evidence type="ECO:0000313" key="3">
    <source>
        <dbReference type="Proteomes" id="UP000007113"/>
    </source>
</evidence>
<dbReference type="EMBL" id="CP003130">
    <property type="protein sequence ID" value="AEU35301.1"/>
    <property type="molecule type" value="Genomic_DNA"/>
</dbReference>
<keyword evidence="2" id="KW-0378">Hydrolase</keyword>
<evidence type="ECO:0000259" key="1">
    <source>
        <dbReference type="Pfam" id="PF04909"/>
    </source>
</evidence>
<dbReference type="GO" id="GO:0016787">
    <property type="term" value="F:hydrolase activity"/>
    <property type="evidence" value="ECO:0007669"/>
    <property type="project" value="UniProtKB-KW"/>
</dbReference>
<name>G8NUE5_GRAMM</name>
<reference evidence="2 3" key="1">
    <citation type="submission" date="2011-11" db="EMBL/GenBank/DDBJ databases">
        <title>Complete sequence of Granulicella mallensis MP5ACTX8.</title>
        <authorList>
            <consortium name="US DOE Joint Genome Institute"/>
            <person name="Lucas S."/>
            <person name="Copeland A."/>
            <person name="Lapidus A."/>
            <person name="Cheng J.-F."/>
            <person name="Goodwin L."/>
            <person name="Pitluck S."/>
            <person name="Peters L."/>
            <person name="Lu M."/>
            <person name="Detter J.C."/>
            <person name="Han C."/>
            <person name="Tapia R."/>
            <person name="Land M."/>
            <person name="Hauser L."/>
            <person name="Kyrpides N."/>
            <person name="Ivanova N."/>
            <person name="Mikhailova N."/>
            <person name="Pagani I."/>
            <person name="Rawat S."/>
            <person name="Mannisto M."/>
            <person name="Haggblom M."/>
            <person name="Woyke T."/>
        </authorList>
    </citation>
    <scope>NUCLEOTIDE SEQUENCE [LARGE SCALE GENOMIC DNA]</scope>
    <source>
        <strain evidence="3">ATCC BAA-1857 / DSM 23137 / MP5ACTX8</strain>
    </source>
</reference>
<sequence>MASVSYTQVGPYPTKAIDGGFREDELRRFTALEPIDTHTHIYKSDPVFFEMLRKLHLHTLDIVDVSDNGNAERKDLTKENNDVFEVARESSGHVSVCTTFDPYLISQPGFTEAAIHQLDESFARGAIAVKVWKNVGMEVKDSKGNYILPDNSLLEPIYRDIEFHHKTLVTHVGDPNTAWAAPNPSATDFSYFKNNPQWYMYNIKDAPPKQKILDARDHLLEMNPDLRMVGAHLGSMEADIDQVARHFDRYPNFTVDLAGRMPYLMLLPREKAIAFITKYQDRLLYGTDNTIYPETEVSTWVFRAEDSYANDWRFLATDQTVEYGGRRLRGLALPNSVVKKIYHDNAVKWIPGIADQ</sequence>
<dbReference type="HOGENOM" id="CLU_039043_0_0_0"/>
<feature type="domain" description="Amidohydrolase-related" evidence="1">
    <location>
        <begin position="107"/>
        <end position="349"/>
    </location>
</feature>
<dbReference type="STRING" id="682795.AciX8_0953"/>
<evidence type="ECO:0000313" key="2">
    <source>
        <dbReference type="EMBL" id="AEU35301.1"/>
    </source>
</evidence>
<dbReference type="InterPro" id="IPR006680">
    <property type="entry name" value="Amidohydro-rel"/>
</dbReference>
<dbReference type="KEGG" id="gma:AciX8_0953"/>
<dbReference type="AlphaFoldDB" id="G8NUE5"/>
<proteinExistence type="predicted"/>
<dbReference type="InterPro" id="IPR032466">
    <property type="entry name" value="Metal_Hydrolase"/>
</dbReference>
<keyword evidence="3" id="KW-1185">Reference proteome</keyword>
<dbReference type="Pfam" id="PF04909">
    <property type="entry name" value="Amidohydro_2"/>
    <property type="match status" value="1"/>
</dbReference>
<dbReference type="SUPFAM" id="SSF51556">
    <property type="entry name" value="Metallo-dependent hydrolases"/>
    <property type="match status" value="1"/>
</dbReference>
<dbReference type="Gene3D" id="3.20.20.140">
    <property type="entry name" value="Metal-dependent hydrolases"/>
    <property type="match status" value="1"/>
</dbReference>
<organism evidence="2 3">
    <name type="scientific">Granulicella mallensis (strain ATCC BAA-1857 / DSM 23137 / MP5ACTX8)</name>
    <dbReference type="NCBI Taxonomy" id="682795"/>
    <lineage>
        <taxon>Bacteria</taxon>
        <taxon>Pseudomonadati</taxon>
        <taxon>Acidobacteriota</taxon>
        <taxon>Terriglobia</taxon>
        <taxon>Terriglobales</taxon>
        <taxon>Acidobacteriaceae</taxon>
        <taxon>Granulicella</taxon>
    </lineage>
</organism>
<protein>
    <submittedName>
        <fullName evidence="2">Amidohydrolase 2</fullName>
    </submittedName>
</protein>
<dbReference type="eggNOG" id="COG2159">
    <property type="taxonomic scope" value="Bacteria"/>
</dbReference>
<dbReference type="Proteomes" id="UP000007113">
    <property type="component" value="Chromosome"/>
</dbReference>